<sequence length="1284" mass="140549">QVIKTLKRALQPVISDVRVAWDLTEGWTVQQVPSSLPPLFSGDRLVVYGLLKPSENAKQGMNKVRLQGMFQNNEKVEHLITFPTSLLPTTCVTDDAANASVFLHRLAAKTFIQVKQDVLNEGYNGGVEDGGHKTLLISVSKSANVVSKFTSFVAVDKESHQQVSGPLQRQFVPSFGLVCDCYESSDDGSDDDLCLATKGKTYNSTVWCEIPRKSSVSGASRPVPTEKQTSLKHSIGSFFSKLFSGASLSRPKGKDQGQSSYAACALEEAERDNITKQEKEPEEDAPALLSVISLQKASGAWDLTDQLVSLCGTSKDSLITGCPAAIAVDSSEGKLLWATALALVLLMGKFGNKKDEWEMVQEKGKKWMKKNLPAAIKYDEVITFAAATVGCAAHSPLFRKMAELLPSRAAILLSIEFTYYKKEHSGLSLSSSKPLFANLKNLDSVRLQLHPLQVLVVVATRTLIKLVISKIAISDIEAQRLRGRLLCSRPERRTFIGGLRGLRCRFWSHFGSSGTDGVVHKSKVSATKRESTVIKTLKRALQPVISDVSVAWDLTEGWTVQQIPSSLPPLFSGDRLVVYGLLKPSENAKQGMNKVRLQGMFGNNEKVEHLISFPTSLLPTTCVTDDAANASVFLHRLAAKTFIQVKQDVLNEGYNGGVEDGGHKTLLISVSKSANVVSKFTSFVAVDKESHQPVSGPLQRQFVPSFGLVCDCYESSDDGSDVDLCLATKGKTYNSTVWCEIPRESSVSGASRPVPTEKQTSLKQSIGSFFSKLFSGASLSRPKGKDQGQSSYAACALEEAERDNITKQEKEPEEDAPALLSVISLQKASGAWDLTDQLVSLCGTSKDSLITGCPAAIAVDSSEGKLLWATALALVLLMGKFGNKKDEWEMVQEKGKKWMKKNLPAAIKYDEVITFAAATVIKTLKRALQPVITDVELSWKLPKDWNGYQIPATLPLLFLGDRLVVYGDLNCRQGGLTKSCKKGKEELTAKAILKGRLGNKKAAIHHEIHFTFSREGDEAEVNGGSIHRLAAKQLIQEKQGAYNNGSRTWSDEKKDAFKHTVIFISKATNIVSKFTSFVAVDQDNHQPVSAPLKKRPGVWEEGGDLYSDSEGSSDDECEDEDCEVLCNTPVAKYHIDQDDFYENFQEKGDCVAKRRVVAVHSVLALQDARIERCQKQCQLLLVKALQKFSGAWDLTDQLVALCTTSQEALIAGCPREIAVETAEGKLLWTTALALVLLMGTFSDQKDEWEMIAERGTKWMKKNLPNAVNYDDVLKSAAAVIGVHI</sequence>
<dbReference type="EMBL" id="CALNXI010000804">
    <property type="protein sequence ID" value="CAH3140623.1"/>
    <property type="molecule type" value="Genomic_DNA"/>
</dbReference>
<gene>
    <name evidence="1" type="ORF">PEVE_00041868</name>
</gene>
<protein>
    <submittedName>
        <fullName evidence="1">Uncharacterized protein</fullName>
    </submittedName>
</protein>
<feature type="non-terminal residue" evidence="1">
    <location>
        <position position="1"/>
    </location>
</feature>
<proteinExistence type="predicted"/>
<keyword evidence="2" id="KW-1185">Reference proteome</keyword>
<evidence type="ECO:0000313" key="2">
    <source>
        <dbReference type="Proteomes" id="UP001159427"/>
    </source>
</evidence>
<reference evidence="1 2" key="1">
    <citation type="submission" date="2022-05" db="EMBL/GenBank/DDBJ databases">
        <authorList>
            <consortium name="Genoscope - CEA"/>
            <person name="William W."/>
        </authorList>
    </citation>
    <scope>NUCLEOTIDE SEQUENCE [LARGE SCALE GENOMIC DNA]</scope>
</reference>
<comment type="caution">
    <text evidence="1">The sequence shown here is derived from an EMBL/GenBank/DDBJ whole genome shotgun (WGS) entry which is preliminary data.</text>
</comment>
<organism evidence="1 2">
    <name type="scientific">Porites evermanni</name>
    <dbReference type="NCBI Taxonomy" id="104178"/>
    <lineage>
        <taxon>Eukaryota</taxon>
        <taxon>Metazoa</taxon>
        <taxon>Cnidaria</taxon>
        <taxon>Anthozoa</taxon>
        <taxon>Hexacorallia</taxon>
        <taxon>Scleractinia</taxon>
        <taxon>Fungiina</taxon>
        <taxon>Poritidae</taxon>
        <taxon>Porites</taxon>
    </lineage>
</organism>
<accession>A0ABN8PC24</accession>
<dbReference type="PANTHER" id="PTHR45737:SF6">
    <property type="entry name" value="VON WILLEBRAND FACTOR A DOMAIN-CONTAINING PROTEIN 5A"/>
    <property type="match status" value="1"/>
</dbReference>
<name>A0ABN8PC24_9CNID</name>
<dbReference type="PANTHER" id="PTHR45737">
    <property type="entry name" value="VON WILLEBRAND FACTOR A DOMAIN-CONTAINING PROTEIN 5A"/>
    <property type="match status" value="1"/>
</dbReference>
<evidence type="ECO:0000313" key="1">
    <source>
        <dbReference type="EMBL" id="CAH3140623.1"/>
    </source>
</evidence>
<dbReference type="Proteomes" id="UP001159427">
    <property type="component" value="Unassembled WGS sequence"/>
</dbReference>